<sequence length="222" mass="25144">MSNILKWFGGAGRNKDVTKDTITRFQDTLSMFEKKEQRLERQIAEQSEIAKKNATTNKRAAMAALKRKKMYENELEKIEGSRMNIEQQLYTIQNANLNFETLQAMRQGAEAMKQIQRGVDADKVDNIMDKIRDQQAISEEISAMISTPMGLNADVDEDELANELDELQQMELDNKMLGAEKPPVHAPGVTTGTPVDKLPSVAKPQEVDEEEELRKLQAEFSL</sequence>
<dbReference type="GO" id="GO:0042802">
    <property type="term" value="F:identical protein binding"/>
    <property type="evidence" value="ECO:0007669"/>
    <property type="project" value="EnsemblFungi"/>
</dbReference>
<evidence type="ECO:0000256" key="2">
    <source>
        <dbReference type="ARBA" id="ARBA00006190"/>
    </source>
</evidence>
<accession>S9PY10</accession>
<evidence type="ECO:0000256" key="5">
    <source>
        <dbReference type="ARBA" id="ARBA00042586"/>
    </source>
</evidence>
<evidence type="ECO:0000256" key="7">
    <source>
        <dbReference type="SAM" id="MobiDB-lite"/>
    </source>
</evidence>
<comment type="subcellular location">
    <subcellularLocation>
        <location evidence="1">Endosome</location>
    </subcellularLocation>
</comment>
<gene>
    <name evidence="8" type="ORF">SOCG_03182</name>
</gene>
<dbReference type="PANTHER" id="PTHR22761">
    <property type="entry name" value="CHARGED MULTIVESICULAR BODY PROTEIN"/>
    <property type="match status" value="1"/>
</dbReference>
<feature type="compositionally biased region" description="Basic and acidic residues" evidence="7">
    <location>
        <begin position="212"/>
        <end position="222"/>
    </location>
</feature>
<organism evidence="8 9">
    <name type="scientific">Schizosaccharomyces octosporus (strain yFS286)</name>
    <name type="common">Fission yeast</name>
    <name type="synonym">Octosporomyces octosporus</name>
    <dbReference type="NCBI Taxonomy" id="483514"/>
    <lineage>
        <taxon>Eukaryota</taxon>
        <taxon>Fungi</taxon>
        <taxon>Dikarya</taxon>
        <taxon>Ascomycota</taxon>
        <taxon>Taphrinomycotina</taxon>
        <taxon>Schizosaccharomycetes</taxon>
        <taxon>Schizosaccharomycetales</taxon>
        <taxon>Schizosaccharomycetaceae</taxon>
        <taxon>Schizosaccharomyces</taxon>
    </lineage>
</organism>
<dbReference type="OMA" id="MKQIHGG"/>
<dbReference type="Gene3D" id="1.10.287.1060">
    <property type="entry name" value="ESAT-6-like"/>
    <property type="match status" value="1"/>
</dbReference>
<dbReference type="GO" id="GO:0000815">
    <property type="term" value="C:ESCRT III complex"/>
    <property type="evidence" value="ECO:0007669"/>
    <property type="project" value="EnsemblFungi"/>
</dbReference>
<evidence type="ECO:0000313" key="9">
    <source>
        <dbReference type="Proteomes" id="UP000016088"/>
    </source>
</evidence>
<dbReference type="OrthoDB" id="5592979at2759"/>
<proteinExistence type="inferred from homology"/>
<feature type="region of interest" description="Disordered" evidence="7">
    <location>
        <begin position="179"/>
        <end position="222"/>
    </location>
</feature>
<dbReference type="RefSeq" id="XP_013017124.1">
    <property type="nucleotide sequence ID" value="XM_013161670.1"/>
</dbReference>
<dbReference type="HOGENOM" id="CLU_071097_1_1_1"/>
<dbReference type="GO" id="GO:0005771">
    <property type="term" value="C:multivesicular body"/>
    <property type="evidence" value="ECO:0007669"/>
    <property type="project" value="TreeGrafter"/>
</dbReference>
<keyword evidence="3" id="KW-0967">Endosome</keyword>
<evidence type="ECO:0000256" key="6">
    <source>
        <dbReference type="SAM" id="Coils"/>
    </source>
</evidence>
<dbReference type="GO" id="GO:0005829">
    <property type="term" value="C:cytosol"/>
    <property type="evidence" value="ECO:0007669"/>
    <property type="project" value="EnsemblFungi"/>
</dbReference>
<dbReference type="GO" id="GO:0009898">
    <property type="term" value="C:cytoplasmic side of plasma membrane"/>
    <property type="evidence" value="ECO:0007669"/>
    <property type="project" value="TreeGrafter"/>
</dbReference>
<dbReference type="GO" id="GO:0061709">
    <property type="term" value="P:reticulophagy"/>
    <property type="evidence" value="ECO:0007669"/>
    <property type="project" value="EnsemblFungi"/>
</dbReference>
<dbReference type="GO" id="GO:0043328">
    <property type="term" value="P:protein transport to vacuole involved in ubiquitin-dependent protein catabolic process via the multivesicular body sorting pathway"/>
    <property type="evidence" value="ECO:0007669"/>
    <property type="project" value="EnsemblFungi"/>
</dbReference>
<dbReference type="EMBL" id="KE503206">
    <property type="protein sequence ID" value="EPX73966.1"/>
    <property type="molecule type" value="Genomic_DNA"/>
</dbReference>
<evidence type="ECO:0000256" key="1">
    <source>
        <dbReference type="ARBA" id="ARBA00004177"/>
    </source>
</evidence>
<evidence type="ECO:0000256" key="3">
    <source>
        <dbReference type="ARBA" id="ARBA00022753"/>
    </source>
</evidence>
<dbReference type="VEuPathDB" id="FungiDB:SOCG_03182"/>
<evidence type="ECO:0000256" key="4">
    <source>
        <dbReference type="ARBA" id="ARBA00040017"/>
    </source>
</evidence>
<keyword evidence="9" id="KW-1185">Reference proteome</keyword>
<dbReference type="AlphaFoldDB" id="S9PY10"/>
<dbReference type="GO" id="GO:0070676">
    <property type="term" value="P:intralumenal vesicle formation"/>
    <property type="evidence" value="ECO:0007669"/>
    <property type="project" value="EnsemblFungi"/>
</dbReference>
<name>S9PY10_SCHOY</name>
<dbReference type="eggNOG" id="KOG1656">
    <property type="taxonomic scope" value="Eukaryota"/>
</dbReference>
<protein>
    <recommendedName>
        <fullName evidence="4">Vacuolar-sorting protein SNF7</fullName>
    </recommendedName>
    <alternativeName>
        <fullName evidence="5">Vacuolar protein-sorting-associated protein 32</fullName>
    </alternativeName>
</protein>
<evidence type="ECO:0000313" key="8">
    <source>
        <dbReference type="EMBL" id="EPX73966.1"/>
    </source>
</evidence>
<dbReference type="GO" id="GO:1904669">
    <property type="term" value="P:ATP export"/>
    <property type="evidence" value="ECO:0007669"/>
    <property type="project" value="EnsemblFungi"/>
</dbReference>
<dbReference type="InterPro" id="IPR005024">
    <property type="entry name" value="Snf7_fam"/>
</dbReference>
<dbReference type="Proteomes" id="UP000016088">
    <property type="component" value="Unassembled WGS sequence"/>
</dbReference>
<comment type="similarity">
    <text evidence="2">Belongs to the SNF7 family.</text>
</comment>
<dbReference type="PANTHER" id="PTHR22761:SF10">
    <property type="entry name" value="GH13992P"/>
    <property type="match status" value="1"/>
</dbReference>
<keyword evidence="6" id="KW-0175">Coiled coil</keyword>
<dbReference type="GeneID" id="25032154"/>
<reference evidence="8 9" key="1">
    <citation type="journal article" date="2011" name="Science">
        <title>Comparative functional genomics of the fission yeasts.</title>
        <authorList>
            <person name="Rhind N."/>
            <person name="Chen Z."/>
            <person name="Yassour M."/>
            <person name="Thompson D.A."/>
            <person name="Haas B.J."/>
            <person name="Habib N."/>
            <person name="Wapinski I."/>
            <person name="Roy S."/>
            <person name="Lin M.F."/>
            <person name="Heiman D.I."/>
            <person name="Young S.K."/>
            <person name="Furuya K."/>
            <person name="Guo Y."/>
            <person name="Pidoux A."/>
            <person name="Chen H.M."/>
            <person name="Robbertse B."/>
            <person name="Goldberg J.M."/>
            <person name="Aoki K."/>
            <person name="Bayne E.H."/>
            <person name="Berlin A.M."/>
            <person name="Desjardins C.A."/>
            <person name="Dobbs E."/>
            <person name="Dukaj L."/>
            <person name="Fan L."/>
            <person name="FitzGerald M.G."/>
            <person name="French C."/>
            <person name="Gujja S."/>
            <person name="Hansen K."/>
            <person name="Keifenheim D."/>
            <person name="Levin J.Z."/>
            <person name="Mosher R.A."/>
            <person name="Mueller C.A."/>
            <person name="Pfiffner J."/>
            <person name="Priest M."/>
            <person name="Russ C."/>
            <person name="Smialowska A."/>
            <person name="Swoboda P."/>
            <person name="Sykes S.M."/>
            <person name="Vaughn M."/>
            <person name="Vengrova S."/>
            <person name="Yoder R."/>
            <person name="Zeng Q."/>
            <person name="Allshire R."/>
            <person name="Baulcombe D."/>
            <person name="Birren B.W."/>
            <person name="Brown W."/>
            <person name="Ekwall K."/>
            <person name="Kellis M."/>
            <person name="Leatherwood J."/>
            <person name="Levin H."/>
            <person name="Margalit H."/>
            <person name="Martienssen R."/>
            <person name="Nieduszynski C.A."/>
            <person name="Spatafora J.W."/>
            <person name="Friedman N."/>
            <person name="Dalgaard J.Z."/>
            <person name="Baumann P."/>
            <person name="Niki H."/>
            <person name="Regev A."/>
            <person name="Nusbaum C."/>
        </authorList>
    </citation>
    <scope>NUCLEOTIDE SEQUENCE [LARGE SCALE GENOMIC DNA]</scope>
    <source>
        <strain evidence="9">yFS286</strain>
    </source>
</reference>
<dbReference type="GO" id="GO:0007031">
    <property type="term" value="P:peroxisome organization"/>
    <property type="evidence" value="ECO:0007669"/>
    <property type="project" value="EnsemblFungi"/>
</dbReference>
<feature type="coiled-coil region" evidence="6">
    <location>
        <begin position="22"/>
        <end position="112"/>
    </location>
</feature>
<dbReference type="Gene3D" id="6.10.250.1710">
    <property type="match status" value="1"/>
</dbReference>
<dbReference type="Pfam" id="PF03357">
    <property type="entry name" value="Snf7"/>
    <property type="match status" value="1"/>
</dbReference>